<dbReference type="EMBL" id="ASHM01045760">
    <property type="protein sequence ID" value="PNX84173.1"/>
    <property type="molecule type" value="Genomic_DNA"/>
</dbReference>
<reference evidence="1 3" key="2">
    <citation type="journal article" date="2017" name="Front. Plant Sci.">
        <title>Gene Classification and Mining of Molecular Markers Useful in Red Clover (Trifolium pratense) Breeding.</title>
        <authorList>
            <person name="Istvanek J."/>
            <person name="Dluhosova J."/>
            <person name="Dluhos P."/>
            <person name="Patkova L."/>
            <person name="Nedelnik J."/>
            <person name="Repkova J."/>
        </authorList>
    </citation>
    <scope>NUCLEOTIDE SEQUENCE [LARGE SCALE GENOMIC DNA]</scope>
    <source>
        <strain evidence="3">cv. Tatra</strain>
        <tissue evidence="1">Young leaves</tissue>
    </source>
</reference>
<reference evidence="1 3" key="1">
    <citation type="journal article" date="2014" name="Am. J. Bot.">
        <title>Genome assembly and annotation for red clover (Trifolium pratense; Fabaceae).</title>
        <authorList>
            <person name="Istvanek J."/>
            <person name="Jaros M."/>
            <person name="Krenek A."/>
            <person name="Repkova J."/>
        </authorList>
    </citation>
    <scope>NUCLEOTIDE SEQUENCE [LARGE SCALE GENOMIC DNA]</scope>
    <source>
        <strain evidence="3">cv. Tatra</strain>
        <tissue evidence="1">Young leaves</tissue>
    </source>
</reference>
<gene>
    <name evidence="1" type="primary">sacsin</name>
    <name evidence="1" type="ORF">L195_g029281</name>
    <name evidence="2" type="ORF">L195_g040228</name>
</gene>
<feature type="non-terminal residue" evidence="1">
    <location>
        <position position="1"/>
    </location>
</feature>
<protein>
    <submittedName>
        <fullName evidence="1">Sacsin</fullName>
    </submittedName>
</protein>
<evidence type="ECO:0000313" key="2">
    <source>
        <dbReference type="EMBL" id="PNX84173.1"/>
    </source>
</evidence>
<proteinExistence type="predicted"/>
<dbReference type="ExpressionAtlas" id="A0A2K3L4B6">
    <property type="expression patterns" value="baseline"/>
</dbReference>
<dbReference type="EMBL" id="ASHM01025959">
    <property type="protein sequence ID" value="PNX73381.1"/>
    <property type="molecule type" value="Genomic_DNA"/>
</dbReference>
<comment type="caution">
    <text evidence="1">The sequence shown here is derived from an EMBL/GenBank/DDBJ whole genome shotgun (WGS) entry which is preliminary data.</text>
</comment>
<accession>A0A2K3L4B6</accession>
<dbReference type="Proteomes" id="UP000236291">
    <property type="component" value="Unassembled WGS sequence"/>
</dbReference>
<sequence length="52" mass="5944">GESYHVPALAELITLAFVMKFKSEEADFLMESKNLQIDLEDEEFLSSAFPFD</sequence>
<name>A0A2K3L4B6_TRIPR</name>
<evidence type="ECO:0000313" key="1">
    <source>
        <dbReference type="EMBL" id="PNX73381.1"/>
    </source>
</evidence>
<evidence type="ECO:0000313" key="3">
    <source>
        <dbReference type="Proteomes" id="UP000236291"/>
    </source>
</evidence>
<dbReference type="AlphaFoldDB" id="A0A2K3L4B6"/>
<organism evidence="1 3">
    <name type="scientific">Trifolium pratense</name>
    <name type="common">Red clover</name>
    <dbReference type="NCBI Taxonomy" id="57577"/>
    <lineage>
        <taxon>Eukaryota</taxon>
        <taxon>Viridiplantae</taxon>
        <taxon>Streptophyta</taxon>
        <taxon>Embryophyta</taxon>
        <taxon>Tracheophyta</taxon>
        <taxon>Spermatophyta</taxon>
        <taxon>Magnoliopsida</taxon>
        <taxon>eudicotyledons</taxon>
        <taxon>Gunneridae</taxon>
        <taxon>Pentapetalae</taxon>
        <taxon>rosids</taxon>
        <taxon>fabids</taxon>
        <taxon>Fabales</taxon>
        <taxon>Fabaceae</taxon>
        <taxon>Papilionoideae</taxon>
        <taxon>50 kb inversion clade</taxon>
        <taxon>NPAAA clade</taxon>
        <taxon>Hologalegina</taxon>
        <taxon>IRL clade</taxon>
        <taxon>Trifolieae</taxon>
        <taxon>Trifolium</taxon>
    </lineage>
</organism>